<gene>
    <name evidence="2" type="ORF">SAMN04488122_3093</name>
</gene>
<feature type="domain" description="FAD dependent oxidoreductase" evidence="1">
    <location>
        <begin position="5"/>
        <end position="39"/>
    </location>
</feature>
<proteinExistence type="predicted"/>
<accession>A0A1I0RMF0</accession>
<keyword evidence="3" id="KW-1185">Reference proteome</keyword>
<dbReference type="SUPFAM" id="SSF51905">
    <property type="entry name" value="FAD/NAD(P)-binding domain"/>
    <property type="match status" value="1"/>
</dbReference>
<reference evidence="3" key="1">
    <citation type="submission" date="2016-10" db="EMBL/GenBank/DDBJ databases">
        <authorList>
            <person name="Varghese N."/>
            <person name="Submissions S."/>
        </authorList>
    </citation>
    <scope>NUCLEOTIDE SEQUENCE [LARGE SCALE GENOMIC DNA]</scope>
    <source>
        <strain evidence="3">DSM 3695</strain>
    </source>
</reference>
<dbReference type="OrthoDB" id="1142316at2"/>
<protein>
    <submittedName>
        <fullName evidence="2">Dehydrogenase (Flavoprotein)</fullName>
    </submittedName>
</protein>
<dbReference type="InterPro" id="IPR050407">
    <property type="entry name" value="Geranylgeranyl_reductase"/>
</dbReference>
<organism evidence="2 3">
    <name type="scientific">Chitinophaga arvensicola</name>
    <dbReference type="NCBI Taxonomy" id="29529"/>
    <lineage>
        <taxon>Bacteria</taxon>
        <taxon>Pseudomonadati</taxon>
        <taxon>Bacteroidota</taxon>
        <taxon>Chitinophagia</taxon>
        <taxon>Chitinophagales</taxon>
        <taxon>Chitinophagaceae</taxon>
        <taxon>Chitinophaga</taxon>
    </lineage>
</organism>
<dbReference type="PRINTS" id="PR00420">
    <property type="entry name" value="RNGMNOXGNASE"/>
</dbReference>
<sequence length="379" mass="42257">MGSRDVIIIGGGLSGLTSAIHLSKAGLHVTVIEKSKYPSHKVCGEYISNEVLPYLQSLGADPAVLHPSRINRLIISDHYGKTLETMLPLGGFGVSRYTFDQFLMQKVVENGVELIEDTVTNVVFENDRFFIDTNSYGVFSAPVVLGAYGKRAALDGKLARGFFNEKSPWLAVKSHYRGNFPADTVGLHNFDGGYCGVSKVEDDILNICYLVSYESFKSFKQIEAHREQVLYRNQHLKEVFENSTPLFDKPLTISQVSFTEKEKVLHHILMIGDTAGLIHPLCGNGMAMAIQSAQIASEKVLDYFAAPTKNRLLMEQDYTKSWNKMFSSRMRTGRVLSRLFRNEKLSATMMKGLILFPGLLPGIIRRTHGKPLKAVPECV</sequence>
<dbReference type="RefSeq" id="WP_089896153.1">
    <property type="nucleotide sequence ID" value="NZ_FOJG01000001.1"/>
</dbReference>
<evidence type="ECO:0000313" key="3">
    <source>
        <dbReference type="Proteomes" id="UP000199310"/>
    </source>
</evidence>
<dbReference type="InterPro" id="IPR036188">
    <property type="entry name" value="FAD/NAD-bd_sf"/>
</dbReference>
<dbReference type="AlphaFoldDB" id="A0A1I0RMF0"/>
<dbReference type="InterPro" id="IPR006076">
    <property type="entry name" value="FAD-dep_OxRdtase"/>
</dbReference>
<dbReference type="STRING" id="29529.SAMN04488122_3093"/>
<dbReference type="Proteomes" id="UP000199310">
    <property type="component" value="Unassembled WGS sequence"/>
</dbReference>
<dbReference type="Pfam" id="PF01266">
    <property type="entry name" value="DAO"/>
    <property type="match status" value="1"/>
</dbReference>
<dbReference type="Gene3D" id="3.50.50.60">
    <property type="entry name" value="FAD/NAD(P)-binding domain"/>
    <property type="match status" value="1"/>
</dbReference>
<dbReference type="PANTHER" id="PTHR42685">
    <property type="entry name" value="GERANYLGERANYL DIPHOSPHATE REDUCTASE"/>
    <property type="match status" value="1"/>
</dbReference>
<evidence type="ECO:0000259" key="1">
    <source>
        <dbReference type="Pfam" id="PF01266"/>
    </source>
</evidence>
<evidence type="ECO:0000313" key="2">
    <source>
        <dbReference type="EMBL" id="SEW42339.1"/>
    </source>
</evidence>
<dbReference type="EMBL" id="FOJG01000001">
    <property type="protein sequence ID" value="SEW42339.1"/>
    <property type="molecule type" value="Genomic_DNA"/>
</dbReference>
<dbReference type="PANTHER" id="PTHR42685:SF22">
    <property type="entry name" value="CONDITIONED MEDIUM FACTOR RECEPTOR 1"/>
    <property type="match status" value="1"/>
</dbReference>
<name>A0A1I0RMF0_9BACT</name>